<accession>A0A6A4WKF4</accession>
<dbReference type="OrthoDB" id="9989112at2759"/>
<gene>
    <name evidence="2" type="primary">rsef-1</name>
    <name evidence="2" type="ORF">FJT64_025480</name>
</gene>
<protein>
    <submittedName>
        <fullName evidence="2">Ras and EF-hand domain-containing</fullName>
    </submittedName>
</protein>
<keyword evidence="3" id="KW-1185">Reference proteome</keyword>
<reference evidence="2 3" key="1">
    <citation type="submission" date="2019-07" db="EMBL/GenBank/DDBJ databases">
        <title>Draft genome assembly of a fouling barnacle, Amphibalanus amphitrite (Darwin, 1854): The first reference genome for Thecostraca.</title>
        <authorList>
            <person name="Kim W."/>
        </authorList>
    </citation>
    <scope>NUCLEOTIDE SEQUENCE [LARGE SCALE GENOMIC DNA]</scope>
    <source>
        <strain evidence="2">SNU_AA5</strain>
        <tissue evidence="2">Soma without cirri and trophi</tissue>
    </source>
</reference>
<dbReference type="Proteomes" id="UP000440578">
    <property type="component" value="Unassembled WGS sequence"/>
</dbReference>
<evidence type="ECO:0000256" key="1">
    <source>
        <dbReference type="SAM" id="Coils"/>
    </source>
</evidence>
<proteinExistence type="predicted"/>
<organism evidence="2 3">
    <name type="scientific">Amphibalanus amphitrite</name>
    <name type="common">Striped barnacle</name>
    <name type="synonym">Balanus amphitrite</name>
    <dbReference type="NCBI Taxonomy" id="1232801"/>
    <lineage>
        <taxon>Eukaryota</taxon>
        <taxon>Metazoa</taxon>
        <taxon>Ecdysozoa</taxon>
        <taxon>Arthropoda</taxon>
        <taxon>Crustacea</taxon>
        <taxon>Multicrustacea</taxon>
        <taxon>Cirripedia</taxon>
        <taxon>Thoracica</taxon>
        <taxon>Thoracicalcarea</taxon>
        <taxon>Balanomorpha</taxon>
        <taxon>Balanoidea</taxon>
        <taxon>Balanidae</taxon>
        <taxon>Amphibalaninae</taxon>
        <taxon>Amphibalanus</taxon>
    </lineage>
</organism>
<comment type="caution">
    <text evidence="2">The sequence shown here is derived from an EMBL/GenBank/DDBJ whole genome shotgun (WGS) entry which is preliminary data.</text>
</comment>
<name>A0A6A4WKF4_AMPAM</name>
<dbReference type="AlphaFoldDB" id="A0A6A4WKF4"/>
<dbReference type="EMBL" id="VIIS01001063">
    <property type="protein sequence ID" value="KAF0302421.1"/>
    <property type="molecule type" value="Genomic_DNA"/>
</dbReference>
<sequence>MTCRPDVTPGALFSSQEKIHQLYQELSISDTDPQIRVQVESVLSSLLGEVRQLQDENKHMEKLYIREKEAHETRLRSMEDELEAQVARVDLQARREAEQQKEQEIKEVERKMKEEIAELQTHLRMFQKVRSLVEGGRGDATTEQRDGCL</sequence>
<feature type="coiled-coil region" evidence="1">
    <location>
        <begin position="43"/>
        <end position="125"/>
    </location>
</feature>
<evidence type="ECO:0000313" key="2">
    <source>
        <dbReference type="EMBL" id="KAF0302421.1"/>
    </source>
</evidence>
<evidence type="ECO:0000313" key="3">
    <source>
        <dbReference type="Proteomes" id="UP000440578"/>
    </source>
</evidence>
<keyword evidence="1" id="KW-0175">Coiled coil</keyword>